<dbReference type="PROSITE" id="PS50106">
    <property type="entry name" value="PDZ"/>
    <property type="match status" value="1"/>
</dbReference>
<feature type="domain" description="PDZ" evidence="5">
    <location>
        <begin position="237"/>
        <end position="295"/>
    </location>
</feature>
<name>A0A515D8W5_9BURK</name>
<evidence type="ECO:0000256" key="3">
    <source>
        <dbReference type="ARBA" id="ARBA00022801"/>
    </source>
</evidence>
<dbReference type="PRINTS" id="PR00834">
    <property type="entry name" value="PROTEASES2C"/>
</dbReference>
<dbReference type="Proteomes" id="UP000316798">
    <property type="component" value="Chromosome"/>
</dbReference>
<dbReference type="SUPFAM" id="SSF50156">
    <property type="entry name" value="PDZ domain-like"/>
    <property type="match status" value="1"/>
</dbReference>
<sequence>MRTLGCWSSWFWRSLSASLLALSQAAAAAAPQSAQGQAMLDALNRADAAVVGVQVTAIDGARTADTLGQERSGSGVVIGPDGLILTIGYLMLEADQIQIVTQDHKTLPARAVAYDLATGFGLLKSLLPLRGIRPVKLGSLRELELGEPMIVATGGDDGGVAITELVSKRAFSGNWEYHIDAALFTSPPIAGHSGAPLFNRRGELVGIGSLLVLDATGGGQGLPGNMFVPVDLLKPILAELQRTGSSKPSRRPWLGLTSSDQGGHVQVLRVNPDSPAQSAGLQPGDLVLAVDGTKVVTLDAFYKKLWEHAEPNAEIRLTVLQGADVKTISVHAVDRMTTLQKPAGI</sequence>
<evidence type="ECO:0000313" key="7">
    <source>
        <dbReference type="Proteomes" id="UP000316798"/>
    </source>
</evidence>
<dbReference type="InterPro" id="IPR051201">
    <property type="entry name" value="Chloro_Bact_Ser_Proteases"/>
</dbReference>
<dbReference type="AlphaFoldDB" id="A0A515D8W5"/>
<dbReference type="InterPro" id="IPR036034">
    <property type="entry name" value="PDZ_sf"/>
</dbReference>
<gene>
    <name evidence="6" type="ORF">EUB48_05700</name>
</gene>
<proteinExistence type="inferred from homology"/>
<evidence type="ECO:0000256" key="2">
    <source>
        <dbReference type="ARBA" id="ARBA00022670"/>
    </source>
</evidence>
<keyword evidence="2 6" id="KW-0645">Protease</keyword>
<dbReference type="Pfam" id="PF13365">
    <property type="entry name" value="Trypsin_2"/>
    <property type="match status" value="1"/>
</dbReference>
<dbReference type="InterPro" id="IPR001940">
    <property type="entry name" value="Peptidase_S1C"/>
</dbReference>
<evidence type="ECO:0000259" key="5">
    <source>
        <dbReference type="PROSITE" id="PS50106"/>
    </source>
</evidence>
<reference evidence="6 7" key="1">
    <citation type="submission" date="2019-01" db="EMBL/GenBank/DDBJ databases">
        <title>Genomic insights into a novel species Rhodoferax sp.</title>
        <authorList>
            <person name="Jin L."/>
        </authorList>
    </citation>
    <scope>NUCLEOTIDE SEQUENCE [LARGE SCALE GENOMIC DNA]</scope>
    <source>
        <strain evidence="6 7">CHu59-6-5</strain>
    </source>
</reference>
<dbReference type="RefSeq" id="WP_142818004.1">
    <property type="nucleotide sequence ID" value="NZ_CP035503.1"/>
</dbReference>
<keyword evidence="7" id="KW-1185">Reference proteome</keyword>
<organism evidence="6 7">
    <name type="scientific">Rhodoferax sediminis</name>
    <dbReference type="NCBI Taxonomy" id="2509614"/>
    <lineage>
        <taxon>Bacteria</taxon>
        <taxon>Pseudomonadati</taxon>
        <taxon>Pseudomonadota</taxon>
        <taxon>Betaproteobacteria</taxon>
        <taxon>Burkholderiales</taxon>
        <taxon>Comamonadaceae</taxon>
        <taxon>Rhodoferax</taxon>
    </lineage>
</organism>
<keyword evidence="3" id="KW-0378">Hydrolase</keyword>
<protein>
    <submittedName>
        <fullName evidence="6">Serine protease</fullName>
    </submittedName>
</protein>
<dbReference type="SMART" id="SM00228">
    <property type="entry name" value="PDZ"/>
    <property type="match status" value="1"/>
</dbReference>
<dbReference type="CDD" id="cd06779">
    <property type="entry name" value="cpPDZ_Deg_HtrA-like"/>
    <property type="match status" value="1"/>
</dbReference>
<dbReference type="InterPro" id="IPR009003">
    <property type="entry name" value="Peptidase_S1_PA"/>
</dbReference>
<dbReference type="OrthoDB" id="8678832at2"/>
<dbReference type="PANTHER" id="PTHR43343">
    <property type="entry name" value="PEPTIDASE S12"/>
    <property type="match status" value="1"/>
</dbReference>
<keyword evidence="4" id="KW-0732">Signal</keyword>
<dbReference type="Gene3D" id="2.30.42.10">
    <property type="match status" value="1"/>
</dbReference>
<evidence type="ECO:0000256" key="4">
    <source>
        <dbReference type="SAM" id="SignalP"/>
    </source>
</evidence>
<accession>A0A515D8W5</accession>
<evidence type="ECO:0000313" key="6">
    <source>
        <dbReference type="EMBL" id="QDL36845.1"/>
    </source>
</evidence>
<dbReference type="GO" id="GO:0006508">
    <property type="term" value="P:proteolysis"/>
    <property type="evidence" value="ECO:0007669"/>
    <property type="project" value="UniProtKB-KW"/>
</dbReference>
<dbReference type="Gene3D" id="2.40.10.10">
    <property type="entry name" value="Trypsin-like serine proteases"/>
    <property type="match status" value="2"/>
</dbReference>
<comment type="similarity">
    <text evidence="1">Belongs to the peptidase S1C family.</text>
</comment>
<dbReference type="GO" id="GO:0004252">
    <property type="term" value="F:serine-type endopeptidase activity"/>
    <property type="evidence" value="ECO:0007669"/>
    <property type="project" value="InterPro"/>
</dbReference>
<dbReference type="InterPro" id="IPR043504">
    <property type="entry name" value="Peptidase_S1_PA_chymotrypsin"/>
</dbReference>
<dbReference type="KEGG" id="rhf:EUB48_05700"/>
<feature type="chain" id="PRO_5021783251" evidence="4">
    <location>
        <begin position="29"/>
        <end position="345"/>
    </location>
</feature>
<dbReference type="SUPFAM" id="SSF50494">
    <property type="entry name" value="Trypsin-like serine proteases"/>
    <property type="match status" value="1"/>
</dbReference>
<feature type="signal peptide" evidence="4">
    <location>
        <begin position="1"/>
        <end position="28"/>
    </location>
</feature>
<evidence type="ECO:0000256" key="1">
    <source>
        <dbReference type="ARBA" id="ARBA00010541"/>
    </source>
</evidence>
<dbReference type="PANTHER" id="PTHR43343:SF3">
    <property type="entry name" value="PROTEASE DO-LIKE 8, CHLOROPLASTIC"/>
    <property type="match status" value="1"/>
</dbReference>
<dbReference type="EMBL" id="CP035503">
    <property type="protein sequence ID" value="QDL36845.1"/>
    <property type="molecule type" value="Genomic_DNA"/>
</dbReference>
<dbReference type="Pfam" id="PF13180">
    <property type="entry name" value="PDZ_2"/>
    <property type="match status" value="1"/>
</dbReference>
<dbReference type="InterPro" id="IPR001478">
    <property type="entry name" value="PDZ"/>
</dbReference>